<accession>A0A1H9NTB4</accession>
<feature type="compositionally biased region" description="Basic and acidic residues" evidence="1">
    <location>
        <begin position="374"/>
        <end position="389"/>
    </location>
</feature>
<protein>
    <submittedName>
        <fullName evidence="2">Relaxase/Mobilisation nuclease domain-containing protein</fullName>
    </submittedName>
</protein>
<evidence type="ECO:0000313" key="3">
    <source>
        <dbReference type="Proteomes" id="UP000199128"/>
    </source>
</evidence>
<dbReference type="RefSeq" id="WP_180371337.1">
    <property type="nucleotide sequence ID" value="NZ_FOGP01000002.1"/>
</dbReference>
<sequence length="490" mass="55449">MAATFVEPLRSARQRTVYTEGKDGERPIAMYCDLGSTPLFVAYCERARRLHGRRVEAYGVRISFDDAELSASNVEDVQTAIDFGKEVCKRIAPDCPCHIVAHGDGEGGKLHVHCEIANADAFAGKAIRENRSASRVRQIADGLSREFGLSVIGETPAKRARWEESRGVEPTYKGANGWQAKRALPSVDEFERTLGDAVSECLESATSTEDFKRLLSERGIGIVEVPKREKDPKTGKRRDVVDHATGAVEIACWRYTMKDATGRMRRRKDANLYDAFRMHDVLPLLRERESAIARKQANEEKATWRARIARIERNESEKANRRLVVDASEVSKDLDALWRARFTEAMGKTGNADEPLMNLIRDNCADDATKREAARDLSREVKRVHDERPASNVEGETPAQTKRAVLSIVEKRARNLITRMLAAPWRMRIAMEQRMRRAIGADERAELAQRVIEQTSRQYGFAAEEPTTRKDERQMELEYTYSRGSHQLSL</sequence>
<gene>
    <name evidence="2" type="ORF">SAMN05216446_0546</name>
</gene>
<dbReference type="AlphaFoldDB" id="A0A1H9NTB4"/>
<name>A0A1H9NTB4_9ACTN</name>
<proteinExistence type="predicted"/>
<evidence type="ECO:0000256" key="1">
    <source>
        <dbReference type="SAM" id="MobiDB-lite"/>
    </source>
</evidence>
<dbReference type="EMBL" id="FOGP01000002">
    <property type="protein sequence ID" value="SER38905.1"/>
    <property type="molecule type" value="Genomic_DNA"/>
</dbReference>
<feature type="region of interest" description="Disordered" evidence="1">
    <location>
        <begin position="374"/>
        <end position="399"/>
    </location>
</feature>
<organism evidence="2 3">
    <name type="scientific">Parafannyhessea umbonata</name>
    <dbReference type="NCBI Taxonomy" id="604330"/>
    <lineage>
        <taxon>Bacteria</taxon>
        <taxon>Bacillati</taxon>
        <taxon>Actinomycetota</taxon>
        <taxon>Coriobacteriia</taxon>
        <taxon>Coriobacteriales</taxon>
        <taxon>Atopobiaceae</taxon>
        <taxon>Parafannyhessea</taxon>
    </lineage>
</organism>
<reference evidence="3" key="1">
    <citation type="submission" date="2016-10" db="EMBL/GenBank/DDBJ databases">
        <authorList>
            <person name="Varghese N."/>
            <person name="Submissions S."/>
        </authorList>
    </citation>
    <scope>NUCLEOTIDE SEQUENCE [LARGE SCALE GENOMIC DNA]</scope>
    <source>
        <strain evidence="3">KHGC19</strain>
    </source>
</reference>
<dbReference type="Proteomes" id="UP000199128">
    <property type="component" value="Unassembled WGS sequence"/>
</dbReference>
<evidence type="ECO:0000313" key="2">
    <source>
        <dbReference type="EMBL" id="SER38905.1"/>
    </source>
</evidence>